<proteinExistence type="predicted"/>
<dbReference type="InterPro" id="IPR010982">
    <property type="entry name" value="Lambda_DNA-bd_dom_sf"/>
</dbReference>
<organism evidence="2">
    <name type="scientific">uncultured Pleomorphomonas sp</name>
    <dbReference type="NCBI Taxonomy" id="442121"/>
    <lineage>
        <taxon>Bacteria</taxon>
        <taxon>Pseudomonadati</taxon>
        <taxon>Pseudomonadota</taxon>
        <taxon>Alphaproteobacteria</taxon>
        <taxon>Hyphomicrobiales</taxon>
        <taxon>Pleomorphomonadaceae</taxon>
        <taxon>Pleomorphomonas</taxon>
        <taxon>environmental samples</taxon>
    </lineage>
</organism>
<dbReference type="Pfam" id="PF01381">
    <property type="entry name" value="HTH_3"/>
    <property type="match status" value="1"/>
</dbReference>
<sequence length="128" mass="13495">MNKKSPAQADITIGQNIRRTRLLKGMSQEALGEAVGITFQQIQKYEKGTNRIGGSRMVQIAQALGVSVIELYDGAELGSSPAGASNASAITAQNRQEVELLSAFRRLNPAVRSKVLGLAAQVAETAAA</sequence>
<evidence type="ECO:0000259" key="1">
    <source>
        <dbReference type="PROSITE" id="PS50943"/>
    </source>
</evidence>
<name>A0A212LQW1_9HYPH</name>
<protein>
    <submittedName>
        <fullName evidence="2">Uncharacterized HTH-type transcriptional regulator Smed_0045</fullName>
    </submittedName>
</protein>
<accession>A0A212LQW1</accession>
<dbReference type="Gene3D" id="1.10.260.40">
    <property type="entry name" value="lambda repressor-like DNA-binding domains"/>
    <property type="match status" value="1"/>
</dbReference>
<dbReference type="CDD" id="cd00093">
    <property type="entry name" value="HTH_XRE"/>
    <property type="match status" value="1"/>
</dbReference>
<dbReference type="EMBL" id="FMJD01000013">
    <property type="protein sequence ID" value="SCM79897.1"/>
    <property type="molecule type" value="Genomic_DNA"/>
</dbReference>
<dbReference type="AlphaFoldDB" id="A0A212LQW1"/>
<dbReference type="InterPro" id="IPR001387">
    <property type="entry name" value="Cro/C1-type_HTH"/>
</dbReference>
<dbReference type="SMART" id="SM00530">
    <property type="entry name" value="HTH_XRE"/>
    <property type="match status" value="1"/>
</dbReference>
<dbReference type="GO" id="GO:0003677">
    <property type="term" value="F:DNA binding"/>
    <property type="evidence" value="ECO:0007669"/>
    <property type="project" value="InterPro"/>
</dbReference>
<dbReference type="SUPFAM" id="SSF47413">
    <property type="entry name" value="lambda repressor-like DNA-binding domains"/>
    <property type="match status" value="1"/>
</dbReference>
<evidence type="ECO:0000313" key="2">
    <source>
        <dbReference type="EMBL" id="SCM79897.1"/>
    </source>
</evidence>
<feature type="domain" description="HTH cro/C1-type" evidence="1">
    <location>
        <begin position="17"/>
        <end position="71"/>
    </location>
</feature>
<reference evidence="2" key="1">
    <citation type="submission" date="2016-08" db="EMBL/GenBank/DDBJ databases">
        <authorList>
            <person name="Seilhamer J.J."/>
        </authorList>
    </citation>
    <scope>NUCLEOTIDE SEQUENCE</scope>
    <source>
        <strain evidence="2">86</strain>
    </source>
</reference>
<dbReference type="RefSeq" id="WP_288198808.1">
    <property type="nucleotide sequence ID" value="NZ_LT608334.1"/>
</dbReference>
<dbReference type="PROSITE" id="PS50943">
    <property type="entry name" value="HTH_CROC1"/>
    <property type="match status" value="1"/>
</dbReference>
<gene>
    <name evidence="2" type="ORF">KL86PLE_90696</name>
</gene>